<protein>
    <submittedName>
        <fullName evidence="1">Uncharacterized protein</fullName>
    </submittedName>
</protein>
<gene>
    <name evidence="1" type="ORF">H9763_01530</name>
</gene>
<accession>A0A9D2SCJ6</accession>
<reference evidence="1" key="2">
    <citation type="submission" date="2021-04" db="EMBL/GenBank/DDBJ databases">
        <authorList>
            <person name="Gilroy R."/>
        </authorList>
    </citation>
    <scope>NUCLEOTIDE SEQUENCE</scope>
    <source>
        <strain evidence="1">USAMLcec3-2134</strain>
    </source>
</reference>
<dbReference type="EMBL" id="DWXE01000005">
    <property type="protein sequence ID" value="HJB90126.1"/>
    <property type="molecule type" value="Genomic_DNA"/>
</dbReference>
<feature type="non-terminal residue" evidence="1">
    <location>
        <position position="1"/>
    </location>
</feature>
<dbReference type="Proteomes" id="UP000886883">
    <property type="component" value="Unassembled WGS sequence"/>
</dbReference>
<dbReference type="AlphaFoldDB" id="A0A9D2SCJ6"/>
<comment type="caution">
    <text evidence="1">The sequence shown here is derived from an EMBL/GenBank/DDBJ whole genome shotgun (WGS) entry which is preliminary data.</text>
</comment>
<evidence type="ECO:0000313" key="2">
    <source>
        <dbReference type="Proteomes" id="UP000886883"/>
    </source>
</evidence>
<organism evidence="1 2">
    <name type="scientific">Candidatus Eisenbergiella merdigallinarum</name>
    <dbReference type="NCBI Taxonomy" id="2838552"/>
    <lineage>
        <taxon>Bacteria</taxon>
        <taxon>Bacillati</taxon>
        <taxon>Bacillota</taxon>
        <taxon>Clostridia</taxon>
        <taxon>Lachnospirales</taxon>
        <taxon>Lachnospiraceae</taxon>
        <taxon>Eisenbergiella</taxon>
    </lineage>
</organism>
<reference evidence="1" key="1">
    <citation type="journal article" date="2021" name="PeerJ">
        <title>Extensive microbial diversity within the chicken gut microbiome revealed by metagenomics and culture.</title>
        <authorList>
            <person name="Gilroy R."/>
            <person name="Ravi A."/>
            <person name="Getino M."/>
            <person name="Pursley I."/>
            <person name="Horton D.L."/>
            <person name="Alikhan N.F."/>
            <person name="Baker D."/>
            <person name="Gharbi K."/>
            <person name="Hall N."/>
            <person name="Watson M."/>
            <person name="Adriaenssens E.M."/>
            <person name="Foster-Nyarko E."/>
            <person name="Jarju S."/>
            <person name="Secka A."/>
            <person name="Antonio M."/>
            <person name="Oren A."/>
            <person name="Chaudhuri R.R."/>
            <person name="La Ragione R."/>
            <person name="Hildebrand F."/>
            <person name="Pallen M.J."/>
        </authorList>
    </citation>
    <scope>NUCLEOTIDE SEQUENCE</scope>
    <source>
        <strain evidence="1">USAMLcec3-2134</strain>
    </source>
</reference>
<evidence type="ECO:0000313" key="1">
    <source>
        <dbReference type="EMBL" id="HJB90126.1"/>
    </source>
</evidence>
<proteinExistence type="predicted"/>
<sequence length="150" mass="16206">HNLIYFFFRPGTVRSFCRGRDGGCTDVTAGRRQTRNQINSDLGSSLNGCKLTYEGGDFYAAYGAVKKKLGSQILSAGPFTGSDYDVKAAFPAYYADRVLGQNLFFTPTRFYAGHSGATFGVNSSYNNSTGILSVRSDVGGINGAYIYILV</sequence>
<name>A0A9D2SCJ6_9FIRM</name>